<keyword evidence="2" id="KW-1185">Reference proteome</keyword>
<dbReference type="Proteomes" id="UP000830671">
    <property type="component" value="Chromosome 4"/>
</dbReference>
<evidence type="ECO:0000313" key="2">
    <source>
        <dbReference type="Proteomes" id="UP000830671"/>
    </source>
</evidence>
<dbReference type="EMBL" id="CP019476">
    <property type="protein sequence ID" value="UQC82834.1"/>
    <property type="molecule type" value="Genomic_DNA"/>
</dbReference>
<protein>
    <submittedName>
        <fullName evidence="1">Uncharacterized protein</fullName>
    </submittedName>
</protein>
<dbReference type="AlphaFoldDB" id="A0A9Q8SSN9"/>
<dbReference type="RefSeq" id="XP_049144457.1">
    <property type="nucleotide sequence ID" value="XM_049287314.1"/>
</dbReference>
<evidence type="ECO:0000313" key="1">
    <source>
        <dbReference type="EMBL" id="UQC82834.1"/>
    </source>
</evidence>
<gene>
    <name evidence="1" type="ORF">CLUP02_08324</name>
</gene>
<reference evidence="1" key="1">
    <citation type="journal article" date="2021" name="Mol. Plant Microbe Interact.">
        <title>Complete Genome Sequence of the Plant-Pathogenic Fungus Colletotrichum lupini.</title>
        <authorList>
            <person name="Baroncelli R."/>
            <person name="Pensec F."/>
            <person name="Da Lio D."/>
            <person name="Boufleur T."/>
            <person name="Vicente I."/>
            <person name="Sarrocco S."/>
            <person name="Picot A."/>
            <person name="Baraldi E."/>
            <person name="Sukno S."/>
            <person name="Thon M."/>
            <person name="Le Floch G."/>
        </authorList>
    </citation>
    <scope>NUCLEOTIDE SEQUENCE</scope>
    <source>
        <strain evidence="1">IMI 504893</strain>
    </source>
</reference>
<name>A0A9Q8SSN9_9PEZI</name>
<proteinExistence type="predicted"/>
<organism evidence="1 2">
    <name type="scientific">Colletotrichum lupini</name>
    <dbReference type="NCBI Taxonomy" id="145971"/>
    <lineage>
        <taxon>Eukaryota</taxon>
        <taxon>Fungi</taxon>
        <taxon>Dikarya</taxon>
        <taxon>Ascomycota</taxon>
        <taxon>Pezizomycotina</taxon>
        <taxon>Sordariomycetes</taxon>
        <taxon>Hypocreomycetidae</taxon>
        <taxon>Glomerellales</taxon>
        <taxon>Glomerellaceae</taxon>
        <taxon>Colletotrichum</taxon>
        <taxon>Colletotrichum acutatum species complex</taxon>
    </lineage>
</organism>
<sequence>MELNSVMRVIKWRVHTITQFRERGVGGGQPDPPPPPREKCGLGGPGKWIGGRQREGEGWHLIAEVIPAQSASLGLAVIGGVCALPTRLTGRLENDDRVNLRRSPALEKEASDARWRAVYCKVQTASNLWSGLSAQRPGRDSPPQLGKLCWTLESLRRPVCGALRSGSNLDLTVIVRETAASEAYKNLRQNRWASKSAACSRDSVCGLRMGAGSDICRTAFLQGIATFYFLMSAQPFPTYAIVASHFPPAHTCSQLRDGTKPLQLATEPGCPAIPASLGRQKSKPEMYESQQWIGWSTA</sequence>
<accession>A0A9Q8SSN9</accession>
<dbReference type="KEGG" id="clup:CLUP02_08324"/>
<dbReference type="GeneID" id="73342324"/>